<feature type="transmembrane region" description="Helical" evidence="11">
    <location>
        <begin position="67"/>
        <end position="86"/>
    </location>
</feature>
<dbReference type="PROSITE" id="PS01188">
    <property type="entry name" value="ELO"/>
    <property type="match status" value="1"/>
</dbReference>
<evidence type="ECO:0000313" key="12">
    <source>
        <dbReference type="Proteomes" id="UP000887565"/>
    </source>
</evidence>
<feature type="transmembrane region" description="Helical" evidence="11">
    <location>
        <begin position="167"/>
        <end position="186"/>
    </location>
</feature>
<keyword evidence="7 11" id="KW-1133">Transmembrane helix</keyword>
<dbReference type="PANTHER" id="PTHR11157">
    <property type="entry name" value="FATTY ACID ACYL TRANSFERASE-RELATED"/>
    <property type="match status" value="1"/>
</dbReference>
<dbReference type="GO" id="GO:0005789">
    <property type="term" value="C:endoplasmic reticulum membrane"/>
    <property type="evidence" value="ECO:0007669"/>
    <property type="project" value="TreeGrafter"/>
</dbReference>
<evidence type="ECO:0000256" key="5">
    <source>
        <dbReference type="ARBA" id="ARBA00022692"/>
    </source>
</evidence>
<dbReference type="GO" id="GO:0009922">
    <property type="term" value="F:fatty acid elongase activity"/>
    <property type="evidence" value="ECO:0007669"/>
    <property type="project" value="UniProtKB-EC"/>
</dbReference>
<evidence type="ECO:0000256" key="10">
    <source>
        <dbReference type="ARBA" id="ARBA00023160"/>
    </source>
</evidence>
<evidence type="ECO:0000256" key="1">
    <source>
        <dbReference type="ARBA" id="ARBA00004141"/>
    </source>
</evidence>
<feature type="transmembrane region" description="Helical" evidence="11">
    <location>
        <begin position="114"/>
        <end position="136"/>
    </location>
</feature>
<feature type="transmembrane region" description="Helical" evidence="11">
    <location>
        <begin position="198"/>
        <end position="222"/>
    </location>
</feature>
<evidence type="ECO:0000256" key="6">
    <source>
        <dbReference type="ARBA" id="ARBA00022832"/>
    </source>
</evidence>
<dbReference type="InterPro" id="IPR030457">
    <property type="entry name" value="ELO_CS"/>
</dbReference>
<comment type="similarity">
    <text evidence="11">Belongs to the ELO family.</text>
</comment>
<dbReference type="WBParaSite" id="nRc.2.0.1.t02307-RA">
    <property type="protein sequence ID" value="nRc.2.0.1.t02307-RA"/>
    <property type="gene ID" value="nRc.2.0.1.g02307"/>
</dbReference>
<dbReference type="OMA" id="FXDTIFI"/>
<dbReference type="AlphaFoldDB" id="A0A915HLT7"/>
<comment type="catalytic activity">
    <reaction evidence="11">
        <text>a very-long-chain acyl-CoA + malonyl-CoA + H(+) = a very-long-chain 3-oxoacyl-CoA + CO2 + CoA</text>
        <dbReference type="Rhea" id="RHEA:32727"/>
        <dbReference type="ChEBI" id="CHEBI:15378"/>
        <dbReference type="ChEBI" id="CHEBI:16526"/>
        <dbReference type="ChEBI" id="CHEBI:57287"/>
        <dbReference type="ChEBI" id="CHEBI:57384"/>
        <dbReference type="ChEBI" id="CHEBI:90725"/>
        <dbReference type="ChEBI" id="CHEBI:90736"/>
        <dbReference type="EC" id="2.3.1.199"/>
    </reaction>
</comment>
<feature type="transmembrane region" description="Helical" evidence="11">
    <location>
        <begin position="35"/>
        <end position="55"/>
    </location>
</feature>
<dbReference type="Pfam" id="PF01151">
    <property type="entry name" value="ELO"/>
    <property type="match status" value="1"/>
</dbReference>
<dbReference type="GO" id="GO:0042761">
    <property type="term" value="P:very long-chain fatty acid biosynthetic process"/>
    <property type="evidence" value="ECO:0007669"/>
    <property type="project" value="TreeGrafter"/>
</dbReference>
<dbReference type="GO" id="GO:0019367">
    <property type="term" value="P:fatty acid elongation, saturated fatty acid"/>
    <property type="evidence" value="ECO:0007669"/>
    <property type="project" value="TreeGrafter"/>
</dbReference>
<reference evidence="13" key="1">
    <citation type="submission" date="2022-11" db="UniProtKB">
        <authorList>
            <consortium name="WormBaseParasite"/>
        </authorList>
    </citation>
    <scope>IDENTIFICATION</scope>
</reference>
<accession>A0A915HLT7</accession>
<evidence type="ECO:0000256" key="11">
    <source>
        <dbReference type="RuleBase" id="RU361115"/>
    </source>
</evidence>
<keyword evidence="12" id="KW-1185">Reference proteome</keyword>
<protein>
    <recommendedName>
        <fullName evidence="11">Elongation of very long chain fatty acids protein</fullName>
        <ecNumber evidence="11">2.3.1.199</ecNumber>
    </recommendedName>
    <alternativeName>
        <fullName evidence="11">Very-long-chain 3-oxoacyl-CoA synthase</fullName>
    </alternativeName>
</protein>
<dbReference type="PANTHER" id="PTHR11157:SF17">
    <property type="entry name" value="ELONGATION OF VERY LONG CHAIN FATTY ACIDS PROTEIN 6"/>
    <property type="match status" value="1"/>
</dbReference>
<evidence type="ECO:0000313" key="13">
    <source>
        <dbReference type="WBParaSite" id="nRc.2.0.1.t02307-RA"/>
    </source>
</evidence>
<keyword evidence="8 11" id="KW-0443">Lipid metabolism</keyword>
<dbReference type="GO" id="GO:0030148">
    <property type="term" value="P:sphingolipid biosynthetic process"/>
    <property type="evidence" value="ECO:0007669"/>
    <property type="project" value="TreeGrafter"/>
</dbReference>
<evidence type="ECO:0000256" key="9">
    <source>
        <dbReference type="ARBA" id="ARBA00023136"/>
    </source>
</evidence>
<proteinExistence type="inferred from homology"/>
<feature type="transmembrane region" description="Helical" evidence="11">
    <location>
        <begin position="242"/>
        <end position="264"/>
    </location>
</feature>
<evidence type="ECO:0000256" key="7">
    <source>
        <dbReference type="ARBA" id="ARBA00022989"/>
    </source>
</evidence>
<name>A0A915HLT7_ROMCU</name>
<keyword evidence="9 11" id="KW-0472">Membrane</keyword>
<dbReference type="GO" id="GO:0034626">
    <property type="term" value="P:fatty acid elongation, polyunsaturated fatty acid"/>
    <property type="evidence" value="ECO:0007669"/>
    <property type="project" value="TreeGrafter"/>
</dbReference>
<dbReference type="InterPro" id="IPR002076">
    <property type="entry name" value="ELO_fam"/>
</dbReference>
<evidence type="ECO:0000256" key="4">
    <source>
        <dbReference type="ARBA" id="ARBA00022679"/>
    </source>
</evidence>
<keyword evidence="6 11" id="KW-0276">Fatty acid metabolism</keyword>
<dbReference type="Proteomes" id="UP000887565">
    <property type="component" value="Unplaced"/>
</dbReference>
<keyword evidence="3 11" id="KW-0444">Lipid biosynthesis</keyword>
<keyword evidence="10 11" id="KW-0275">Fatty acid biosynthesis</keyword>
<feature type="transmembrane region" description="Helical" evidence="11">
    <location>
        <begin position="143"/>
        <end position="161"/>
    </location>
</feature>
<organism evidence="12 13">
    <name type="scientific">Romanomermis culicivorax</name>
    <name type="common">Nematode worm</name>
    <dbReference type="NCBI Taxonomy" id="13658"/>
    <lineage>
        <taxon>Eukaryota</taxon>
        <taxon>Metazoa</taxon>
        <taxon>Ecdysozoa</taxon>
        <taxon>Nematoda</taxon>
        <taxon>Enoplea</taxon>
        <taxon>Dorylaimia</taxon>
        <taxon>Mermithida</taxon>
        <taxon>Mermithoidea</taxon>
        <taxon>Mermithidae</taxon>
        <taxon>Romanomermis</taxon>
    </lineage>
</organism>
<keyword evidence="4 11" id="KW-0808">Transferase</keyword>
<keyword evidence="5 11" id="KW-0812">Transmembrane</keyword>
<evidence type="ECO:0000256" key="3">
    <source>
        <dbReference type="ARBA" id="ARBA00022516"/>
    </source>
</evidence>
<comment type="subcellular location">
    <subcellularLocation>
        <location evidence="1">Membrane</location>
        <topology evidence="1">Multi-pass membrane protein</topology>
    </subcellularLocation>
</comment>
<comment type="pathway">
    <text evidence="2">Lipid metabolism; fatty acid biosynthesis.</text>
</comment>
<sequence>MSVLNDDAAAEIPILSSFALPEDDYLRRYLSAKKFYSLFFVAIYVFVLFAGQNLMKNRKPLPLSKAFLVWNIVLALFSIGGALSVFPEFWTTLKEDGIFESYCNTKQHYYEGYLGFWVFLFHASKLFELGDTLFLVGRKRPVIFLHWYHHCTVLMYTWFTYDVEQGARRWGVFMNYFIHAFMYTYYAMKSARWQCPKFLAPFITTMQIAQFLVGSFFCLHVLYVDHFSTNRIDAPPSCQSPLTPTLVAVAIYFTYFILFGRFFYESYIDKTSSKNKLIDRPVQICSENGNGVTNGYKNGNVSTFDSKKRD</sequence>
<dbReference type="EC" id="2.3.1.199" evidence="11"/>
<dbReference type="GO" id="GO:0034625">
    <property type="term" value="P:fatty acid elongation, monounsaturated fatty acid"/>
    <property type="evidence" value="ECO:0007669"/>
    <property type="project" value="TreeGrafter"/>
</dbReference>
<evidence type="ECO:0000256" key="8">
    <source>
        <dbReference type="ARBA" id="ARBA00023098"/>
    </source>
</evidence>
<evidence type="ECO:0000256" key="2">
    <source>
        <dbReference type="ARBA" id="ARBA00005194"/>
    </source>
</evidence>